<accession>A0ABD3MI94</accession>
<evidence type="ECO:0000313" key="3">
    <source>
        <dbReference type="Proteomes" id="UP001530293"/>
    </source>
</evidence>
<dbReference type="AlphaFoldDB" id="A0ABD3MI94"/>
<feature type="compositionally biased region" description="Basic residues" evidence="1">
    <location>
        <begin position="272"/>
        <end position="288"/>
    </location>
</feature>
<feature type="compositionally biased region" description="Low complexity" evidence="1">
    <location>
        <begin position="109"/>
        <end position="124"/>
    </location>
</feature>
<organism evidence="2 3">
    <name type="scientific">Discostella pseudostelligera</name>
    <dbReference type="NCBI Taxonomy" id="259834"/>
    <lineage>
        <taxon>Eukaryota</taxon>
        <taxon>Sar</taxon>
        <taxon>Stramenopiles</taxon>
        <taxon>Ochrophyta</taxon>
        <taxon>Bacillariophyta</taxon>
        <taxon>Coscinodiscophyceae</taxon>
        <taxon>Thalassiosirophycidae</taxon>
        <taxon>Stephanodiscales</taxon>
        <taxon>Stephanodiscaceae</taxon>
        <taxon>Discostella</taxon>
    </lineage>
</organism>
<dbReference type="Proteomes" id="UP001530293">
    <property type="component" value="Unassembled WGS sequence"/>
</dbReference>
<feature type="compositionally biased region" description="Basic residues" evidence="1">
    <location>
        <begin position="222"/>
        <end position="233"/>
    </location>
</feature>
<dbReference type="EMBL" id="JALLBG020000113">
    <property type="protein sequence ID" value="KAL3763816.1"/>
    <property type="molecule type" value="Genomic_DNA"/>
</dbReference>
<keyword evidence="3" id="KW-1185">Reference proteome</keyword>
<comment type="caution">
    <text evidence="2">The sequence shown here is derived from an EMBL/GenBank/DDBJ whole genome shotgun (WGS) entry which is preliminary data.</text>
</comment>
<evidence type="ECO:0000313" key="2">
    <source>
        <dbReference type="EMBL" id="KAL3763816.1"/>
    </source>
</evidence>
<feature type="compositionally biased region" description="Basic and acidic residues" evidence="1">
    <location>
        <begin position="87"/>
        <end position="97"/>
    </location>
</feature>
<feature type="compositionally biased region" description="Basic residues" evidence="1">
    <location>
        <begin position="183"/>
        <end position="203"/>
    </location>
</feature>
<evidence type="ECO:0000256" key="1">
    <source>
        <dbReference type="SAM" id="MobiDB-lite"/>
    </source>
</evidence>
<feature type="compositionally biased region" description="Polar residues" evidence="1">
    <location>
        <begin position="70"/>
        <end position="82"/>
    </location>
</feature>
<proteinExistence type="predicted"/>
<name>A0ABD3MI94_9STRA</name>
<feature type="compositionally biased region" description="Basic and acidic residues" evidence="1">
    <location>
        <begin position="160"/>
        <end position="182"/>
    </location>
</feature>
<feature type="compositionally biased region" description="Basic and acidic residues" evidence="1">
    <location>
        <begin position="130"/>
        <end position="145"/>
    </location>
</feature>
<feature type="compositionally biased region" description="Polar residues" evidence="1">
    <location>
        <begin position="244"/>
        <end position="267"/>
    </location>
</feature>
<gene>
    <name evidence="2" type="ORF">ACHAWU_001876</name>
</gene>
<reference evidence="2 3" key="1">
    <citation type="submission" date="2024-10" db="EMBL/GenBank/DDBJ databases">
        <title>Updated reference genomes for cyclostephanoid diatoms.</title>
        <authorList>
            <person name="Roberts W.R."/>
            <person name="Alverson A.J."/>
        </authorList>
    </citation>
    <scope>NUCLEOTIDE SEQUENCE [LARGE SCALE GENOMIC DNA]</scope>
    <source>
        <strain evidence="2 3">AJA232-27</strain>
    </source>
</reference>
<sequence>MLPPLPSSLSTRFLSTINPETGACKHHPAVQLCELVDKKTRWVVKRKICSKCGARAPVGVSRRMPGVSVVNPSSNKHNSSGTAGRRQQPDSRGRSSEQSDGAILQQILAASSSSSRYDASMSKSRASTADMKEKGAGKLDRRAAKEAASLVAKRSSSRGAADKSYHHGHIDMSDRAGYVDKKHSSRSKSTRRTRSLSQPRRKERSSGGDEEEEMMRGGDDRHHRHHGHGRRSLSRNSKEGRSRVTWSTKPESLSSNEEVVAASTQDQLIVIPKKRSSSRSKKERKYHQTNRTENNSVSVYSKPVIHIDRMDRVVHQTQVCM</sequence>
<protein>
    <submittedName>
        <fullName evidence="2">Uncharacterized protein</fullName>
    </submittedName>
</protein>
<feature type="region of interest" description="Disordered" evidence="1">
    <location>
        <begin position="63"/>
        <end position="294"/>
    </location>
</feature>